<evidence type="ECO:0000256" key="1">
    <source>
        <dbReference type="ARBA" id="ARBA00038308"/>
    </source>
</evidence>
<dbReference type="OrthoDB" id="9783391at2"/>
<dbReference type="InterPro" id="IPR036255">
    <property type="entry name" value="YgfB-like_sf"/>
</dbReference>
<dbReference type="EMBL" id="MWQO01000016">
    <property type="protein sequence ID" value="THD11160.1"/>
    <property type="molecule type" value="Genomic_DNA"/>
</dbReference>
<evidence type="ECO:0008006" key="4">
    <source>
        <dbReference type="Google" id="ProtNLM"/>
    </source>
</evidence>
<keyword evidence="3" id="KW-1185">Reference proteome</keyword>
<comment type="similarity">
    <text evidence="1">Belongs to the UPF0149 family.</text>
</comment>
<dbReference type="PANTHER" id="PTHR37528:SF1">
    <property type="entry name" value="UPF0149 PROTEIN YGFB"/>
    <property type="match status" value="1"/>
</dbReference>
<comment type="caution">
    <text evidence="2">The sequence shown here is derived from an EMBL/GenBank/DDBJ whole genome shotgun (WGS) entry which is preliminary data.</text>
</comment>
<protein>
    <recommendedName>
        <fullName evidence="4">YecA family protein</fullName>
    </recommendedName>
</protein>
<dbReference type="AlphaFoldDB" id="A0A4S3KQG5"/>
<dbReference type="Proteomes" id="UP000307749">
    <property type="component" value="Unassembled WGS sequence"/>
</dbReference>
<dbReference type="RefSeq" id="WP_081126840.1">
    <property type="nucleotide sequence ID" value="NZ_LDOS01000001.1"/>
</dbReference>
<sequence length="181" mass="18750">MTTAPDHPALSQALNAARAPVSASELHGSITALASALAPEQAMRELDAQLEDVAGSAADALRDLARACMRDTQRALGDPDLSYVPLLPEGEAPLPDQAVALVDFCRGFLEGLGLAGVGAGQRLPAEVDEVLRAFAELGAGPVMLDDDAGDLEALTELIEFVRVGVMLVHAELGVDVDRAST</sequence>
<evidence type="ECO:0000313" key="2">
    <source>
        <dbReference type="EMBL" id="THD11160.1"/>
    </source>
</evidence>
<dbReference type="GO" id="GO:0005829">
    <property type="term" value="C:cytosol"/>
    <property type="evidence" value="ECO:0007669"/>
    <property type="project" value="TreeGrafter"/>
</dbReference>
<dbReference type="SUPFAM" id="SSF101327">
    <property type="entry name" value="YgfB-like"/>
    <property type="match status" value="1"/>
</dbReference>
<gene>
    <name evidence="2" type="ORF">B1806_05335</name>
</gene>
<dbReference type="Gene3D" id="1.20.120.740">
    <property type="entry name" value="YgfB uncharacterised protein family UPF0149, PF03695"/>
    <property type="match status" value="1"/>
</dbReference>
<dbReference type="PANTHER" id="PTHR37528">
    <property type="entry name" value="UPF0149 PROTEIN YGFB"/>
    <property type="match status" value="1"/>
</dbReference>
<dbReference type="Pfam" id="PF03695">
    <property type="entry name" value="UPF0149"/>
    <property type="match status" value="1"/>
</dbReference>
<dbReference type="InterPro" id="IPR011978">
    <property type="entry name" value="YgfB-like"/>
</dbReference>
<dbReference type="STRING" id="993689.GCA_002077135_01243"/>
<proteinExistence type="inferred from homology"/>
<name>A0A4S3KQG5_9GAMM</name>
<organism evidence="2 3">
    <name type="scientific">Metallibacterium scheffleri</name>
    <dbReference type="NCBI Taxonomy" id="993689"/>
    <lineage>
        <taxon>Bacteria</taxon>
        <taxon>Pseudomonadati</taxon>
        <taxon>Pseudomonadota</taxon>
        <taxon>Gammaproteobacteria</taxon>
        <taxon>Lysobacterales</taxon>
        <taxon>Rhodanobacteraceae</taxon>
        <taxon>Metallibacterium</taxon>
    </lineage>
</organism>
<accession>A0A4S3KQG5</accession>
<evidence type="ECO:0000313" key="3">
    <source>
        <dbReference type="Proteomes" id="UP000307749"/>
    </source>
</evidence>
<reference evidence="2 3" key="1">
    <citation type="submission" date="2017-02" db="EMBL/GenBank/DDBJ databases">
        <title>Whole genome sequencing of Metallibacterium scheffleri DSM 24874 (T).</title>
        <authorList>
            <person name="Kumar S."/>
            <person name="Patil P."/>
            <person name="Patil P.B."/>
        </authorList>
    </citation>
    <scope>NUCLEOTIDE SEQUENCE [LARGE SCALE GENOMIC DNA]</scope>
    <source>
        <strain evidence="2 3">DSM 24874</strain>
    </source>
</reference>